<dbReference type="Proteomes" id="UP001594351">
    <property type="component" value="Unassembled WGS sequence"/>
</dbReference>
<feature type="transmembrane region" description="Helical" evidence="6">
    <location>
        <begin position="218"/>
        <end position="238"/>
    </location>
</feature>
<protein>
    <submittedName>
        <fullName evidence="9">NADH-quinone oxidoreductase subunit L</fullName>
    </submittedName>
</protein>
<evidence type="ECO:0000256" key="5">
    <source>
        <dbReference type="RuleBase" id="RU000320"/>
    </source>
</evidence>
<dbReference type="InterPro" id="IPR001516">
    <property type="entry name" value="Proton_antipo_N"/>
</dbReference>
<feature type="transmembrane region" description="Helical" evidence="6">
    <location>
        <begin position="471"/>
        <end position="491"/>
    </location>
</feature>
<feature type="transmembrane region" description="Helical" evidence="6">
    <location>
        <begin position="87"/>
        <end position="107"/>
    </location>
</feature>
<keyword evidence="2 5" id="KW-0812">Transmembrane</keyword>
<dbReference type="Gene3D" id="1.20.5.2700">
    <property type="match status" value="1"/>
</dbReference>
<feature type="domain" description="NADH:quinone oxidoreductase/Mrp antiporter transmembrane" evidence="7">
    <location>
        <begin position="137"/>
        <end position="437"/>
    </location>
</feature>
<dbReference type="InterPro" id="IPR018393">
    <property type="entry name" value="NADHpl_OxRdtase_5_subgr"/>
</dbReference>
<dbReference type="PRINTS" id="PR01435">
    <property type="entry name" value="NPOXDRDTASE5"/>
</dbReference>
<dbReference type="Pfam" id="PF00361">
    <property type="entry name" value="Proton_antipo_M"/>
    <property type="match status" value="1"/>
</dbReference>
<dbReference type="InterPro" id="IPR003945">
    <property type="entry name" value="NU5C-like"/>
</dbReference>
<keyword evidence="3 6" id="KW-1133">Transmembrane helix</keyword>
<evidence type="ECO:0000256" key="2">
    <source>
        <dbReference type="ARBA" id="ARBA00022692"/>
    </source>
</evidence>
<evidence type="ECO:0000313" key="10">
    <source>
        <dbReference type="Proteomes" id="UP001594351"/>
    </source>
</evidence>
<feature type="transmembrane region" description="Helical" evidence="6">
    <location>
        <begin position="143"/>
        <end position="161"/>
    </location>
</feature>
<dbReference type="NCBIfam" id="NF005141">
    <property type="entry name" value="PRK06590.1"/>
    <property type="match status" value="1"/>
</dbReference>
<feature type="transmembrane region" description="Helical" evidence="6">
    <location>
        <begin position="283"/>
        <end position="305"/>
    </location>
</feature>
<evidence type="ECO:0000256" key="6">
    <source>
        <dbReference type="SAM" id="Phobius"/>
    </source>
</evidence>
<evidence type="ECO:0000256" key="4">
    <source>
        <dbReference type="ARBA" id="ARBA00023136"/>
    </source>
</evidence>
<feature type="transmembrane region" description="Helical" evidence="6">
    <location>
        <begin position="182"/>
        <end position="198"/>
    </location>
</feature>
<feature type="transmembrane region" description="Helical" evidence="6">
    <location>
        <begin position="259"/>
        <end position="277"/>
    </location>
</feature>
<sequence length="656" mass="72280">MKTIIALIPVIPFFGFLINGLGSRWITRGLSGLIACLTIALSFIFSCIAFLSLIKLPAHDRLIETTVYTWIQAGSFSVDIGFQLDSLSAIMILVVTGVGLLIHIYSIGYMSHEPAYARYFSYLNLFTFAMLILVLGNNFLLMFVGWEGVGLCSYLLIGFWYEKKSASDAGKKAFIVNRIGDFGFILGMVAIFYVFGTLDFTDVFGAVDKHLEVLKQEPFLSISLITLITLALFLGATGKSAQIPLFVWLPDAMEGPTPVSALIHAATMVTAGVYMVARCHILYLLSGTSLQIVAVVGAVTALFAATIGIMQNDIKRVLAYSTVSQLGYMFLGCGVGAFAAGIFHLMTHAFFKALLFLGAGSVIHALSGEQDIRKMGGIRKKIPWTFGVFLVATLAISGVPFFSGFFSKDEILWYSYAGLWGSGMSLFLWFIGVLTAGLTAFYMFRLVFVTFTGQTRADEETFHHIHESPKVMIIPLVVLAILAFVGGYVGMPEIFGVHNYFHHFLEPVFEKGADLIQAPVDKHPSHSMEWLLMGISVLVAGLGILLATVLYYWKPAIPARLAKSLPGVYHLILDKYRIDELYDFLIVNPIKNFSDRFLWRGFDDKVIDGTVNGIGRTMTEGGSIIRLIENGIVHRYASAIVIGFIGIMIYMLTVLY</sequence>
<feature type="transmembrane region" description="Helical" evidence="6">
    <location>
        <begin position="426"/>
        <end position="451"/>
    </location>
</feature>
<comment type="caution">
    <text evidence="9">The sequence shown here is derived from an EMBL/GenBank/DDBJ whole genome shotgun (WGS) entry which is preliminary data.</text>
</comment>
<dbReference type="PANTHER" id="PTHR42829">
    <property type="entry name" value="NADH-UBIQUINONE OXIDOREDUCTASE CHAIN 5"/>
    <property type="match status" value="1"/>
</dbReference>
<evidence type="ECO:0000259" key="8">
    <source>
        <dbReference type="Pfam" id="PF00662"/>
    </source>
</evidence>
<feature type="transmembrane region" description="Helical" evidence="6">
    <location>
        <begin position="349"/>
        <end position="366"/>
    </location>
</feature>
<feature type="transmembrane region" description="Helical" evidence="6">
    <location>
        <begin position="119"/>
        <end position="137"/>
    </location>
</feature>
<accession>A0ABV6YY52</accession>
<feature type="transmembrane region" description="Helical" evidence="6">
    <location>
        <begin position="33"/>
        <end position="54"/>
    </location>
</feature>
<dbReference type="Pfam" id="PF00662">
    <property type="entry name" value="Proton_antipo_N"/>
    <property type="match status" value="1"/>
</dbReference>
<name>A0ABV6YY52_UNCC1</name>
<dbReference type="NCBIfam" id="TIGR01974">
    <property type="entry name" value="NDH_I_L"/>
    <property type="match status" value="1"/>
</dbReference>
<evidence type="ECO:0000256" key="3">
    <source>
        <dbReference type="ARBA" id="ARBA00022989"/>
    </source>
</evidence>
<feature type="transmembrane region" description="Helical" evidence="6">
    <location>
        <begin position="530"/>
        <end position="553"/>
    </location>
</feature>
<organism evidence="9 10">
    <name type="scientific">candidate division CSSED10-310 bacterium</name>
    <dbReference type="NCBI Taxonomy" id="2855610"/>
    <lineage>
        <taxon>Bacteria</taxon>
        <taxon>Bacteria division CSSED10-310</taxon>
    </lineage>
</organism>
<dbReference type="PANTHER" id="PTHR42829:SF2">
    <property type="entry name" value="NADH-UBIQUINONE OXIDOREDUCTASE CHAIN 5"/>
    <property type="match status" value="1"/>
</dbReference>
<keyword evidence="10" id="KW-1185">Reference proteome</keyword>
<feature type="transmembrane region" description="Helical" evidence="6">
    <location>
        <begin position="636"/>
        <end position="655"/>
    </location>
</feature>
<proteinExistence type="predicted"/>
<feature type="domain" description="NADH-Ubiquinone oxidoreductase (complex I) chain 5 N-terminal" evidence="8">
    <location>
        <begin position="70"/>
        <end position="120"/>
    </location>
</feature>
<feature type="transmembrane region" description="Helical" evidence="6">
    <location>
        <begin position="386"/>
        <end position="406"/>
    </location>
</feature>
<dbReference type="EMBL" id="JBHPBY010000154">
    <property type="protein sequence ID" value="MFC1851118.1"/>
    <property type="molecule type" value="Genomic_DNA"/>
</dbReference>
<feature type="transmembrane region" description="Helical" evidence="6">
    <location>
        <begin position="317"/>
        <end position="343"/>
    </location>
</feature>
<keyword evidence="4 6" id="KW-0472">Membrane</keyword>
<evidence type="ECO:0000259" key="7">
    <source>
        <dbReference type="Pfam" id="PF00361"/>
    </source>
</evidence>
<gene>
    <name evidence="9" type="primary">nuoL</name>
    <name evidence="9" type="ORF">ACFL27_13065</name>
</gene>
<dbReference type="InterPro" id="IPR001750">
    <property type="entry name" value="ND/Mrp_TM"/>
</dbReference>
<evidence type="ECO:0000256" key="1">
    <source>
        <dbReference type="ARBA" id="ARBA00004127"/>
    </source>
</evidence>
<comment type="subcellular location">
    <subcellularLocation>
        <location evidence="1">Endomembrane system</location>
        <topology evidence="1">Multi-pass membrane protein</topology>
    </subcellularLocation>
    <subcellularLocation>
        <location evidence="5">Membrane</location>
        <topology evidence="5">Multi-pass membrane protein</topology>
    </subcellularLocation>
</comment>
<reference evidence="9 10" key="1">
    <citation type="submission" date="2024-09" db="EMBL/GenBank/DDBJ databases">
        <title>Laminarin stimulates single cell rates of sulfate reduction while oxygen inhibits transcriptomic activity in coastal marine sediment.</title>
        <authorList>
            <person name="Lindsay M."/>
            <person name="Orcutt B."/>
            <person name="Emerson D."/>
            <person name="Stepanauskas R."/>
            <person name="D'Angelo T."/>
        </authorList>
    </citation>
    <scope>NUCLEOTIDE SEQUENCE [LARGE SCALE GENOMIC DNA]</scope>
    <source>
        <strain evidence="9">SAG AM-311-K15</strain>
    </source>
</reference>
<dbReference type="PRINTS" id="PR01434">
    <property type="entry name" value="NADHDHGNASE5"/>
</dbReference>
<feature type="transmembrane region" description="Helical" evidence="6">
    <location>
        <begin position="6"/>
        <end position="26"/>
    </location>
</feature>
<evidence type="ECO:0000313" key="9">
    <source>
        <dbReference type="EMBL" id="MFC1851118.1"/>
    </source>
</evidence>